<name>A0A0F9I742_9ZZZZ</name>
<dbReference type="EMBL" id="LAZR01013145">
    <property type="protein sequence ID" value="KKM23332.1"/>
    <property type="molecule type" value="Genomic_DNA"/>
</dbReference>
<dbReference type="AlphaFoldDB" id="A0A0F9I742"/>
<gene>
    <name evidence="1" type="ORF">LCGC14_1616230</name>
</gene>
<sequence length="65" mass="7526">MNKDATIKQQSELIIKQHKMLNAKDAKIAAAKRLLREALLIIFNLPIDRDQTEIITEINQILKEE</sequence>
<evidence type="ECO:0000313" key="1">
    <source>
        <dbReference type="EMBL" id="KKM23332.1"/>
    </source>
</evidence>
<protein>
    <submittedName>
        <fullName evidence="1">Uncharacterized protein</fullName>
    </submittedName>
</protein>
<proteinExistence type="predicted"/>
<comment type="caution">
    <text evidence="1">The sequence shown here is derived from an EMBL/GenBank/DDBJ whole genome shotgun (WGS) entry which is preliminary data.</text>
</comment>
<accession>A0A0F9I742</accession>
<organism evidence="1">
    <name type="scientific">marine sediment metagenome</name>
    <dbReference type="NCBI Taxonomy" id="412755"/>
    <lineage>
        <taxon>unclassified sequences</taxon>
        <taxon>metagenomes</taxon>
        <taxon>ecological metagenomes</taxon>
    </lineage>
</organism>
<reference evidence="1" key="1">
    <citation type="journal article" date="2015" name="Nature">
        <title>Complex archaea that bridge the gap between prokaryotes and eukaryotes.</title>
        <authorList>
            <person name="Spang A."/>
            <person name="Saw J.H."/>
            <person name="Jorgensen S.L."/>
            <person name="Zaremba-Niedzwiedzka K."/>
            <person name="Martijn J."/>
            <person name="Lind A.E."/>
            <person name="van Eijk R."/>
            <person name="Schleper C."/>
            <person name="Guy L."/>
            <person name="Ettema T.J."/>
        </authorList>
    </citation>
    <scope>NUCLEOTIDE SEQUENCE</scope>
</reference>